<proteinExistence type="predicted"/>
<accession>A0A942TCB2</accession>
<dbReference type="RefSeq" id="WP_066294829.1">
    <property type="nucleotide sequence ID" value="NZ_JAGYPG010000001.1"/>
</dbReference>
<sequence>MDKFEYSVQDLISINELYNHAASVMFHNLNKFVYIEIIDSEGEKNCFTLTKRDFKAVQTDFFICVLNDIIVDGLDDELIMSVKLNPSVENFPVEIIFTYQNEIHERYFCNFKELGFIYNSLKKQRSGIR</sequence>
<evidence type="ECO:0000313" key="1">
    <source>
        <dbReference type="EMBL" id="MBS4193687.1"/>
    </source>
</evidence>
<name>A0A942TCB2_9BACI</name>
<dbReference type="Proteomes" id="UP000681414">
    <property type="component" value="Unassembled WGS sequence"/>
</dbReference>
<evidence type="ECO:0000313" key="2">
    <source>
        <dbReference type="Proteomes" id="UP000681414"/>
    </source>
</evidence>
<comment type="caution">
    <text evidence="1">The sequence shown here is derived from an EMBL/GenBank/DDBJ whole genome shotgun (WGS) entry which is preliminary data.</text>
</comment>
<keyword evidence="2" id="KW-1185">Reference proteome</keyword>
<dbReference type="AlphaFoldDB" id="A0A942TCB2"/>
<reference evidence="1 2" key="1">
    <citation type="submission" date="2021-05" db="EMBL/GenBank/DDBJ databases">
        <title>Novel Bacillus species.</title>
        <authorList>
            <person name="Liu G."/>
        </authorList>
    </citation>
    <scope>NUCLEOTIDE SEQUENCE [LARGE SCALE GENOMIC DNA]</scope>
    <source>
        <strain evidence="2">FJAT-49780</strain>
    </source>
</reference>
<gene>
    <name evidence="1" type="ORF">KHA97_01210</name>
</gene>
<dbReference type="EMBL" id="JAGYPG010000001">
    <property type="protein sequence ID" value="MBS4193687.1"/>
    <property type="molecule type" value="Genomic_DNA"/>
</dbReference>
<protein>
    <submittedName>
        <fullName evidence="1">Uncharacterized protein</fullName>
    </submittedName>
</protein>
<organism evidence="1 2">
    <name type="scientific">Lederbergia citri</name>
    <dbReference type="NCBI Taxonomy" id="2833580"/>
    <lineage>
        <taxon>Bacteria</taxon>
        <taxon>Bacillati</taxon>
        <taxon>Bacillota</taxon>
        <taxon>Bacilli</taxon>
        <taxon>Bacillales</taxon>
        <taxon>Bacillaceae</taxon>
        <taxon>Lederbergia</taxon>
    </lineage>
</organism>